<dbReference type="PANTHER" id="PTHR45080">
    <property type="entry name" value="CONTACTIN 5"/>
    <property type="match status" value="1"/>
</dbReference>
<dbReference type="SMART" id="SM00408">
    <property type="entry name" value="IGc2"/>
    <property type="match status" value="3"/>
</dbReference>
<dbReference type="SMART" id="SM00409">
    <property type="entry name" value="IG"/>
    <property type="match status" value="3"/>
</dbReference>
<dbReference type="InterPro" id="IPR003598">
    <property type="entry name" value="Ig_sub2"/>
</dbReference>
<gene>
    <name evidence="4" type="ORF">MNOR_LOCUS13045</name>
</gene>
<evidence type="ECO:0000256" key="2">
    <source>
        <dbReference type="SAM" id="SignalP"/>
    </source>
</evidence>
<dbReference type="InterPro" id="IPR007110">
    <property type="entry name" value="Ig-like_dom"/>
</dbReference>
<sequence length="618" mass="68868">MLFRTSLRTLYAALIIALWTGVAICYDDYYEDYYDDKNIEAPIFTTRPQSFTVVIGQSVVIPCDAQNQGGYKLVIKKALSSGGEQLLWVGREKMARTKRLILDPATLQLTITHIRSSDAGTYVCHFPTIPPVEVRHHLDVQFPPVVSLVVPSEQRVREGSRVNLVCEAMGNPKPVVRWTMQQGSLAHLPRHQQRLEIPAASRKDTGTYLCTADNGIGHPVSITAKLIVEYPPEITAEQTSIISGSGGHVELVCTVSGQPVPQVIWTHDGRVIQDSRTQTSYTAYQGRVIQSSVTEVSSTTHSDKIIQNTQMYPSTMDTSKLVQATRMKVLLTTESTIPILRNPQTYNQGNKNFSNSKNVTVQKRATFPSVPNDMSSPDATPIIGYRMDTSDSRRHILTLKDVQEADFGAYVCIADNHQGKASATIQITGLPQPPRLTSVPESDEYNSYSFTWESESYYPISDLMLKYRPKLNNITAVVTGSWERVTKHVEQQSAAPQGLLADQGYTRDHSQTYYQQDYLIPGGNSDSSWGPAVESGHPDHELMRRLQLTVPGLTPGVDYVGSVKVRNHYGWSMESPHFTFSTKKGRPMAIHHQTNGSLRHKGCSFIFFTLSLNIFVTD</sequence>
<dbReference type="GO" id="GO:0030424">
    <property type="term" value="C:axon"/>
    <property type="evidence" value="ECO:0007669"/>
    <property type="project" value="TreeGrafter"/>
</dbReference>
<dbReference type="InterPro" id="IPR003599">
    <property type="entry name" value="Ig_sub"/>
</dbReference>
<accession>A0AAV2QLU5</accession>
<organism evidence="4 5">
    <name type="scientific">Meganyctiphanes norvegica</name>
    <name type="common">Northern krill</name>
    <name type="synonym">Thysanopoda norvegica</name>
    <dbReference type="NCBI Taxonomy" id="48144"/>
    <lineage>
        <taxon>Eukaryota</taxon>
        <taxon>Metazoa</taxon>
        <taxon>Ecdysozoa</taxon>
        <taxon>Arthropoda</taxon>
        <taxon>Crustacea</taxon>
        <taxon>Multicrustacea</taxon>
        <taxon>Malacostraca</taxon>
        <taxon>Eumalacostraca</taxon>
        <taxon>Eucarida</taxon>
        <taxon>Euphausiacea</taxon>
        <taxon>Euphausiidae</taxon>
        <taxon>Meganyctiphanes</taxon>
    </lineage>
</organism>
<dbReference type="PROSITE" id="PS50835">
    <property type="entry name" value="IG_LIKE"/>
    <property type="match status" value="3"/>
</dbReference>
<evidence type="ECO:0000256" key="1">
    <source>
        <dbReference type="ARBA" id="ARBA00023319"/>
    </source>
</evidence>
<evidence type="ECO:0000259" key="3">
    <source>
        <dbReference type="PROSITE" id="PS50835"/>
    </source>
</evidence>
<keyword evidence="2" id="KW-0732">Signal</keyword>
<comment type="caution">
    <text evidence="4">The sequence shown here is derived from an EMBL/GenBank/DDBJ whole genome shotgun (WGS) entry which is preliminary data.</text>
</comment>
<dbReference type="Proteomes" id="UP001497623">
    <property type="component" value="Unassembled WGS sequence"/>
</dbReference>
<dbReference type="SUPFAM" id="SSF48726">
    <property type="entry name" value="Immunoglobulin"/>
    <property type="match status" value="3"/>
</dbReference>
<dbReference type="InterPro" id="IPR050958">
    <property type="entry name" value="Cell_Adh-Cytoskel_Orgn"/>
</dbReference>
<dbReference type="GO" id="GO:0008046">
    <property type="term" value="F:axon guidance receptor activity"/>
    <property type="evidence" value="ECO:0007669"/>
    <property type="project" value="TreeGrafter"/>
</dbReference>
<protein>
    <recommendedName>
        <fullName evidence="3">Ig-like domain-containing protein</fullName>
    </recommendedName>
</protein>
<dbReference type="GO" id="GO:0050808">
    <property type="term" value="P:synapse organization"/>
    <property type="evidence" value="ECO:0007669"/>
    <property type="project" value="TreeGrafter"/>
</dbReference>
<dbReference type="Pfam" id="PF13927">
    <property type="entry name" value="Ig_3"/>
    <property type="match status" value="2"/>
</dbReference>
<dbReference type="GO" id="GO:0005886">
    <property type="term" value="C:plasma membrane"/>
    <property type="evidence" value="ECO:0007669"/>
    <property type="project" value="TreeGrafter"/>
</dbReference>
<dbReference type="SMART" id="SM00060">
    <property type="entry name" value="FN3"/>
    <property type="match status" value="1"/>
</dbReference>
<proteinExistence type="predicted"/>
<keyword evidence="5" id="KW-1185">Reference proteome</keyword>
<dbReference type="AlphaFoldDB" id="A0AAV2QLU5"/>
<dbReference type="SUPFAM" id="SSF49265">
    <property type="entry name" value="Fibronectin type III"/>
    <property type="match status" value="1"/>
</dbReference>
<feature type="domain" description="Ig-like" evidence="3">
    <location>
        <begin position="42"/>
        <end position="124"/>
    </location>
</feature>
<dbReference type="GO" id="GO:0043025">
    <property type="term" value="C:neuronal cell body"/>
    <property type="evidence" value="ECO:0007669"/>
    <property type="project" value="TreeGrafter"/>
</dbReference>
<dbReference type="Gene3D" id="2.60.40.10">
    <property type="entry name" value="Immunoglobulins"/>
    <property type="match status" value="5"/>
</dbReference>
<reference evidence="4 5" key="1">
    <citation type="submission" date="2024-05" db="EMBL/GenBank/DDBJ databases">
        <authorList>
            <person name="Wallberg A."/>
        </authorList>
    </citation>
    <scope>NUCLEOTIDE SEQUENCE [LARGE SCALE GENOMIC DNA]</scope>
</reference>
<feature type="signal peptide" evidence="2">
    <location>
        <begin position="1"/>
        <end position="25"/>
    </location>
</feature>
<evidence type="ECO:0000313" key="4">
    <source>
        <dbReference type="EMBL" id="CAL4086594.1"/>
    </source>
</evidence>
<dbReference type="InterPro" id="IPR003961">
    <property type="entry name" value="FN3_dom"/>
</dbReference>
<dbReference type="InterPro" id="IPR036179">
    <property type="entry name" value="Ig-like_dom_sf"/>
</dbReference>
<keyword evidence="1" id="KW-0393">Immunoglobulin domain</keyword>
<dbReference type="PANTHER" id="PTHR45080:SF33">
    <property type="entry name" value="IG-LIKE DOMAIN-CONTAINING PROTEIN"/>
    <property type="match status" value="1"/>
</dbReference>
<feature type="domain" description="Ig-like" evidence="3">
    <location>
        <begin position="143"/>
        <end position="223"/>
    </location>
</feature>
<feature type="domain" description="Ig-like" evidence="3">
    <location>
        <begin position="232"/>
        <end position="428"/>
    </location>
</feature>
<feature type="non-terminal residue" evidence="4">
    <location>
        <position position="618"/>
    </location>
</feature>
<dbReference type="CDD" id="cd00063">
    <property type="entry name" value="FN3"/>
    <property type="match status" value="1"/>
</dbReference>
<dbReference type="InterPro" id="IPR013783">
    <property type="entry name" value="Ig-like_fold"/>
</dbReference>
<dbReference type="GO" id="GO:0007156">
    <property type="term" value="P:homophilic cell adhesion via plasma membrane adhesion molecules"/>
    <property type="evidence" value="ECO:0007669"/>
    <property type="project" value="TreeGrafter"/>
</dbReference>
<name>A0AAV2QLU5_MEGNR</name>
<dbReference type="InterPro" id="IPR036116">
    <property type="entry name" value="FN3_sf"/>
</dbReference>
<dbReference type="EMBL" id="CAXKWB010007323">
    <property type="protein sequence ID" value="CAL4086594.1"/>
    <property type="molecule type" value="Genomic_DNA"/>
</dbReference>
<feature type="chain" id="PRO_5043662860" description="Ig-like domain-containing protein" evidence="2">
    <location>
        <begin position="26"/>
        <end position="618"/>
    </location>
</feature>
<evidence type="ECO:0000313" key="5">
    <source>
        <dbReference type="Proteomes" id="UP001497623"/>
    </source>
</evidence>